<feature type="domain" description="IraD/Gp25-like" evidence="1">
    <location>
        <begin position="32"/>
        <end position="110"/>
    </location>
</feature>
<evidence type="ECO:0000313" key="3">
    <source>
        <dbReference type="Proteomes" id="UP000027644"/>
    </source>
</evidence>
<dbReference type="InterPro" id="IPR017737">
    <property type="entry name" value="TssE1-like"/>
</dbReference>
<evidence type="ECO:0000313" key="2">
    <source>
        <dbReference type="EMBL" id="KEQ00958.1"/>
    </source>
</evidence>
<reference evidence="2 3" key="1">
    <citation type="journal article" date="2014" name="PLoS Genet.">
        <title>Hidden diversity in honey bee gut symbionts detected by single-cell genomics.</title>
        <authorList>
            <person name="Engel P."/>
            <person name="Stepanauskas R."/>
            <person name="Moran N."/>
        </authorList>
    </citation>
    <scope>NUCLEOTIDE SEQUENCE [LARGE SCALE GENOMIC DNA]</scope>
    <source>
        <strain evidence="2 3">SCGC AB-598-J21</strain>
    </source>
</reference>
<dbReference type="Proteomes" id="UP000027644">
    <property type="component" value="Unassembled WGS sequence"/>
</dbReference>
<dbReference type="Gene3D" id="3.10.450.40">
    <property type="match status" value="1"/>
</dbReference>
<dbReference type="Pfam" id="PF04965">
    <property type="entry name" value="GPW_gp25"/>
    <property type="match status" value="1"/>
</dbReference>
<name>A0A074V6B3_9NEIS</name>
<organism evidence="2 3">
    <name type="scientific">Snodgrassella alvi SCGC AB-598-J21</name>
    <dbReference type="NCBI Taxonomy" id="1385367"/>
    <lineage>
        <taxon>Bacteria</taxon>
        <taxon>Pseudomonadati</taxon>
        <taxon>Pseudomonadota</taxon>
        <taxon>Betaproteobacteria</taxon>
        <taxon>Neisseriales</taxon>
        <taxon>Neisseriaceae</taxon>
        <taxon>Snodgrassella</taxon>
    </lineage>
</organism>
<dbReference type="SUPFAM" id="SSF160719">
    <property type="entry name" value="gpW/gp25-like"/>
    <property type="match status" value="1"/>
</dbReference>
<sequence length="135" mass="15655">MIDASLLEKITLNFSGDVPLITLDLKERYIYSVMNNIERILNTRRGSVKHIPDYGLPDLSIIYRHLPSSLSVLQKYITFTLLKYEPRVQALQIQIVDNKSTDFIIAYELLCQLKEVGYIRFSTTFDGHEAVKVFR</sequence>
<protein>
    <recommendedName>
        <fullName evidence="1">IraD/Gp25-like domain-containing protein</fullName>
    </recommendedName>
</protein>
<gene>
    <name evidence="2" type="ORF">SASC598J21_012420</name>
</gene>
<dbReference type="EMBL" id="AVQL01000440">
    <property type="protein sequence ID" value="KEQ00958.1"/>
    <property type="molecule type" value="Genomic_DNA"/>
</dbReference>
<dbReference type="NCBIfam" id="TIGR03357">
    <property type="entry name" value="VI_zyme"/>
    <property type="match status" value="1"/>
</dbReference>
<dbReference type="AlphaFoldDB" id="A0A074V6B3"/>
<comment type="caution">
    <text evidence="2">The sequence shown here is derived from an EMBL/GenBank/DDBJ whole genome shotgun (WGS) entry which is preliminary data.</text>
</comment>
<evidence type="ECO:0000259" key="1">
    <source>
        <dbReference type="Pfam" id="PF04965"/>
    </source>
</evidence>
<proteinExistence type="predicted"/>
<dbReference type="InterPro" id="IPR007048">
    <property type="entry name" value="IraD/Gp25-like"/>
</dbReference>
<accession>A0A074V6B3</accession>